<organism evidence="2">
    <name type="scientific">Arabidopsis lyrata subsp. lyrata</name>
    <name type="common">Lyre-leaved rock-cress</name>
    <dbReference type="NCBI Taxonomy" id="81972"/>
    <lineage>
        <taxon>Eukaryota</taxon>
        <taxon>Viridiplantae</taxon>
        <taxon>Streptophyta</taxon>
        <taxon>Embryophyta</taxon>
        <taxon>Tracheophyta</taxon>
        <taxon>Spermatophyta</taxon>
        <taxon>Magnoliopsida</taxon>
        <taxon>eudicotyledons</taxon>
        <taxon>Gunneridae</taxon>
        <taxon>Pentapetalae</taxon>
        <taxon>rosids</taxon>
        <taxon>malvids</taxon>
        <taxon>Brassicales</taxon>
        <taxon>Brassicaceae</taxon>
        <taxon>Camelineae</taxon>
        <taxon>Arabidopsis</taxon>
    </lineage>
</organism>
<name>D7KKZ5_ARALL</name>
<dbReference type="EMBL" id="GL348713">
    <property type="protein sequence ID" value="EFH66748.1"/>
    <property type="molecule type" value="Genomic_DNA"/>
</dbReference>
<keyword evidence="2" id="KW-1185">Reference proteome</keyword>
<reference evidence="2" key="1">
    <citation type="journal article" date="2011" name="Nat. Genet.">
        <title>The Arabidopsis lyrata genome sequence and the basis of rapid genome size change.</title>
        <authorList>
            <person name="Hu T.T."/>
            <person name="Pattyn P."/>
            <person name="Bakker E.G."/>
            <person name="Cao J."/>
            <person name="Cheng J.-F."/>
            <person name="Clark R.M."/>
            <person name="Fahlgren N."/>
            <person name="Fawcett J.A."/>
            <person name="Grimwood J."/>
            <person name="Gundlach H."/>
            <person name="Haberer G."/>
            <person name="Hollister J.D."/>
            <person name="Ossowski S."/>
            <person name="Ottilar R.P."/>
            <person name="Salamov A.A."/>
            <person name="Schneeberger K."/>
            <person name="Spannagl M."/>
            <person name="Wang X."/>
            <person name="Yang L."/>
            <person name="Nasrallah M.E."/>
            <person name="Bergelson J."/>
            <person name="Carrington J.C."/>
            <person name="Gaut B.S."/>
            <person name="Schmutz J."/>
            <person name="Mayer K.F.X."/>
            <person name="Van de Peer Y."/>
            <person name="Grigoriev I.V."/>
            <person name="Nordborg M."/>
            <person name="Weigel D."/>
            <person name="Guo Y.-L."/>
        </authorList>
    </citation>
    <scope>NUCLEOTIDE SEQUENCE [LARGE SCALE GENOMIC DNA]</scope>
    <source>
        <strain evidence="2">cv. MN47</strain>
    </source>
</reference>
<proteinExistence type="predicted"/>
<dbReference type="Gramene" id="scaffold_102498.1">
    <property type="protein sequence ID" value="scaffold_102498.1"/>
    <property type="gene ID" value="scaffold_102498.1"/>
</dbReference>
<dbReference type="Proteomes" id="UP000008694">
    <property type="component" value="Unassembled WGS sequence"/>
</dbReference>
<gene>
    <name evidence="1" type="ORF">ARALYDRAFT_889704</name>
</gene>
<dbReference type="HOGENOM" id="CLU_3089931_0_0_1"/>
<evidence type="ECO:0000313" key="1">
    <source>
        <dbReference type="EMBL" id="EFH66748.1"/>
    </source>
</evidence>
<accession>D7KKZ5</accession>
<dbReference type="AlphaFoldDB" id="D7KKZ5"/>
<protein>
    <submittedName>
        <fullName evidence="1">Predicted protein</fullName>
    </submittedName>
</protein>
<evidence type="ECO:0000313" key="2">
    <source>
        <dbReference type="Proteomes" id="UP000008694"/>
    </source>
</evidence>
<sequence length="52" mass="5801">MWSSPTPRSNGAINMNNDPAGFLYNIRHVAGAVRRDMSLSVLSDGWHVKLFL</sequence>